<dbReference type="CDD" id="cd00093">
    <property type="entry name" value="HTH_XRE"/>
    <property type="match status" value="1"/>
</dbReference>
<dbReference type="Proteomes" id="UP000284779">
    <property type="component" value="Unassembled WGS sequence"/>
</dbReference>
<organism evidence="3 4">
    <name type="scientific">Eubacterium ventriosum</name>
    <dbReference type="NCBI Taxonomy" id="39496"/>
    <lineage>
        <taxon>Bacteria</taxon>
        <taxon>Bacillati</taxon>
        <taxon>Bacillota</taxon>
        <taxon>Clostridia</taxon>
        <taxon>Eubacteriales</taxon>
        <taxon>Eubacteriaceae</taxon>
        <taxon>Eubacterium</taxon>
    </lineage>
</organism>
<dbReference type="AlphaFoldDB" id="A0A413R8J0"/>
<comment type="caution">
    <text evidence="3">The sequence shown here is derived from an EMBL/GenBank/DDBJ whole genome shotgun (WGS) entry which is preliminary data.</text>
</comment>
<dbReference type="Pfam" id="PF01381">
    <property type="entry name" value="HTH_3"/>
    <property type="match status" value="1"/>
</dbReference>
<feature type="domain" description="HTH cro/C1-type" evidence="2">
    <location>
        <begin position="13"/>
        <end position="67"/>
    </location>
</feature>
<dbReference type="EMBL" id="QSFD01000005">
    <property type="protein sequence ID" value="RHA18584.1"/>
    <property type="molecule type" value="Genomic_DNA"/>
</dbReference>
<keyword evidence="1" id="KW-0238">DNA-binding</keyword>
<dbReference type="GO" id="GO:0003677">
    <property type="term" value="F:DNA binding"/>
    <property type="evidence" value="ECO:0007669"/>
    <property type="project" value="UniProtKB-KW"/>
</dbReference>
<proteinExistence type="predicted"/>
<dbReference type="SMART" id="SM00530">
    <property type="entry name" value="HTH_XRE"/>
    <property type="match status" value="1"/>
</dbReference>
<dbReference type="InterPro" id="IPR001387">
    <property type="entry name" value="Cro/C1-type_HTH"/>
</dbReference>
<keyword evidence="4" id="KW-1185">Reference proteome</keyword>
<dbReference type="PANTHER" id="PTHR46558">
    <property type="entry name" value="TRACRIPTIONAL REGULATORY PROTEIN-RELATED-RELATED"/>
    <property type="match status" value="1"/>
</dbReference>
<dbReference type="InterPro" id="IPR010982">
    <property type="entry name" value="Lambda_DNA-bd_dom_sf"/>
</dbReference>
<name>A0A413R8J0_9FIRM</name>
<evidence type="ECO:0000256" key="1">
    <source>
        <dbReference type="ARBA" id="ARBA00023125"/>
    </source>
</evidence>
<evidence type="ECO:0000313" key="3">
    <source>
        <dbReference type="EMBL" id="RHA18584.1"/>
    </source>
</evidence>
<accession>A0A413R8J0</accession>
<protein>
    <submittedName>
        <fullName evidence="3">XRE family transcriptional regulator</fullName>
    </submittedName>
</protein>
<dbReference type="Gene3D" id="1.10.260.40">
    <property type="entry name" value="lambda repressor-like DNA-binding domains"/>
    <property type="match status" value="1"/>
</dbReference>
<evidence type="ECO:0000313" key="4">
    <source>
        <dbReference type="Proteomes" id="UP000284779"/>
    </source>
</evidence>
<sequence length="102" mass="11873">MLKMKDNNYINNIAAIRKKQGISQTQFANAIGVETSTISRIETGKSDPSAVTLFAIAKYLQVSVDDLYTMKTEEQIKNEREQEFFKRNIRYYVSTVENRKHY</sequence>
<dbReference type="PANTHER" id="PTHR46558:SF11">
    <property type="entry name" value="HTH-TYPE TRANSCRIPTIONAL REGULATOR XRE"/>
    <property type="match status" value="1"/>
</dbReference>
<reference evidence="3 4" key="1">
    <citation type="submission" date="2018-08" db="EMBL/GenBank/DDBJ databases">
        <title>A genome reference for cultivated species of the human gut microbiota.</title>
        <authorList>
            <person name="Zou Y."/>
            <person name="Xue W."/>
            <person name="Luo G."/>
        </authorList>
    </citation>
    <scope>NUCLEOTIDE SEQUENCE [LARGE SCALE GENOMIC DNA]</scope>
    <source>
        <strain evidence="3 4">AM44-11BH</strain>
    </source>
</reference>
<dbReference type="SUPFAM" id="SSF47413">
    <property type="entry name" value="lambda repressor-like DNA-binding domains"/>
    <property type="match status" value="1"/>
</dbReference>
<dbReference type="RefSeq" id="WP_117970293.1">
    <property type="nucleotide sequence ID" value="NZ_QSFD01000005.1"/>
</dbReference>
<gene>
    <name evidence="3" type="ORF">DW944_05785</name>
</gene>
<evidence type="ECO:0000259" key="2">
    <source>
        <dbReference type="PROSITE" id="PS50943"/>
    </source>
</evidence>
<dbReference type="PROSITE" id="PS50943">
    <property type="entry name" value="HTH_CROC1"/>
    <property type="match status" value="1"/>
</dbReference>